<dbReference type="AlphaFoldDB" id="A0AA39UDW5"/>
<dbReference type="Proteomes" id="UP001166286">
    <property type="component" value="Unassembled WGS sequence"/>
</dbReference>
<accession>A0AA39UDW5</accession>
<dbReference type="PRINTS" id="PR00420">
    <property type="entry name" value="RNGMNOXGNASE"/>
</dbReference>
<dbReference type="SUPFAM" id="SSF51905">
    <property type="entry name" value="FAD/NAD(P)-binding domain"/>
    <property type="match status" value="1"/>
</dbReference>
<dbReference type="InterPro" id="IPR036188">
    <property type="entry name" value="FAD/NAD-bd_sf"/>
</dbReference>
<keyword evidence="3" id="KW-0274">FAD</keyword>
<comment type="caution">
    <text evidence="9">The sequence shown here is derived from an EMBL/GenBank/DDBJ whole genome shotgun (WGS) entry which is preliminary data.</text>
</comment>
<evidence type="ECO:0000256" key="4">
    <source>
        <dbReference type="ARBA" id="ARBA00023002"/>
    </source>
</evidence>
<evidence type="ECO:0000313" key="10">
    <source>
        <dbReference type="Proteomes" id="UP001166286"/>
    </source>
</evidence>
<keyword evidence="10" id="KW-1185">Reference proteome</keyword>
<dbReference type="Gene3D" id="3.50.50.60">
    <property type="entry name" value="FAD/NAD(P)-binding domain"/>
    <property type="match status" value="1"/>
</dbReference>
<protein>
    <recommendedName>
        <fullName evidence="8">FAD-binding domain-containing protein</fullName>
    </recommendedName>
</protein>
<keyword evidence="4" id="KW-0560">Oxidoreductase</keyword>
<dbReference type="GO" id="GO:0004497">
    <property type="term" value="F:monooxygenase activity"/>
    <property type="evidence" value="ECO:0007669"/>
    <property type="project" value="UniProtKB-KW"/>
</dbReference>
<keyword evidence="5" id="KW-0503">Monooxygenase</keyword>
<dbReference type="Pfam" id="PF01494">
    <property type="entry name" value="FAD_binding_3"/>
    <property type="match status" value="1"/>
</dbReference>
<keyword evidence="7" id="KW-0472">Membrane</keyword>
<evidence type="ECO:0000256" key="7">
    <source>
        <dbReference type="SAM" id="Phobius"/>
    </source>
</evidence>
<dbReference type="EMBL" id="JAFEKC020000003">
    <property type="protein sequence ID" value="KAK0515921.1"/>
    <property type="molecule type" value="Genomic_DNA"/>
</dbReference>
<feature type="transmembrane region" description="Helical" evidence="7">
    <location>
        <begin position="16"/>
        <end position="35"/>
    </location>
</feature>
<dbReference type="InterPro" id="IPR050493">
    <property type="entry name" value="FAD-dep_Monooxygenase_BioMet"/>
</dbReference>
<organism evidence="9 10">
    <name type="scientific">Cladonia borealis</name>
    <dbReference type="NCBI Taxonomy" id="184061"/>
    <lineage>
        <taxon>Eukaryota</taxon>
        <taxon>Fungi</taxon>
        <taxon>Dikarya</taxon>
        <taxon>Ascomycota</taxon>
        <taxon>Pezizomycotina</taxon>
        <taxon>Lecanoromycetes</taxon>
        <taxon>OSLEUM clade</taxon>
        <taxon>Lecanoromycetidae</taxon>
        <taxon>Lecanorales</taxon>
        <taxon>Lecanorineae</taxon>
        <taxon>Cladoniaceae</taxon>
        <taxon>Cladonia</taxon>
    </lineage>
</organism>
<dbReference type="SUPFAM" id="SSF54373">
    <property type="entry name" value="FAD-linked reductases, C-terminal domain"/>
    <property type="match status" value="1"/>
</dbReference>
<keyword evidence="2" id="KW-0285">Flavoprotein</keyword>
<gene>
    <name evidence="9" type="ORF">JMJ35_001955</name>
</gene>
<dbReference type="GO" id="GO:0071949">
    <property type="term" value="F:FAD binding"/>
    <property type="evidence" value="ECO:0007669"/>
    <property type="project" value="InterPro"/>
</dbReference>
<name>A0AA39UDW5_9LECA</name>
<proteinExistence type="inferred from homology"/>
<dbReference type="PANTHER" id="PTHR13789:SF238">
    <property type="entry name" value="PUTATIVE (AFU_ORTHOLOGUE AFUA_2G01680)-RELATED"/>
    <property type="match status" value="1"/>
</dbReference>
<keyword evidence="7" id="KW-0812">Transmembrane</keyword>
<feature type="region of interest" description="Disordered" evidence="6">
    <location>
        <begin position="384"/>
        <end position="404"/>
    </location>
</feature>
<evidence type="ECO:0000256" key="1">
    <source>
        <dbReference type="ARBA" id="ARBA00007992"/>
    </source>
</evidence>
<dbReference type="InterPro" id="IPR002938">
    <property type="entry name" value="FAD-bd"/>
</dbReference>
<reference evidence="9" key="1">
    <citation type="submission" date="2023-03" db="EMBL/GenBank/DDBJ databases">
        <title>Complete genome of Cladonia borealis.</title>
        <authorList>
            <person name="Park H."/>
        </authorList>
    </citation>
    <scope>NUCLEOTIDE SEQUENCE</scope>
    <source>
        <strain evidence="9">ANT050790</strain>
    </source>
</reference>
<evidence type="ECO:0000313" key="9">
    <source>
        <dbReference type="EMBL" id="KAK0515921.1"/>
    </source>
</evidence>
<evidence type="ECO:0000256" key="3">
    <source>
        <dbReference type="ARBA" id="ARBA00022827"/>
    </source>
</evidence>
<evidence type="ECO:0000256" key="2">
    <source>
        <dbReference type="ARBA" id="ARBA00022630"/>
    </source>
</evidence>
<feature type="domain" description="FAD-binding" evidence="8">
    <location>
        <begin position="19"/>
        <end position="367"/>
    </location>
</feature>
<dbReference type="PANTHER" id="PTHR13789">
    <property type="entry name" value="MONOOXYGENASE"/>
    <property type="match status" value="1"/>
</dbReference>
<evidence type="ECO:0000256" key="6">
    <source>
        <dbReference type="SAM" id="MobiDB-lite"/>
    </source>
</evidence>
<evidence type="ECO:0000259" key="8">
    <source>
        <dbReference type="Pfam" id="PF01494"/>
    </source>
</evidence>
<evidence type="ECO:0000256" key="5">
    <source>
        <dbReference type="ARBA" id="ARBA00023033"/>
    </source>
</evidence>
<comment type="similarity">
    <text evidence="1">Belongs to the paxM FAD-dependent monooxygenase family.</text>
</comment>
<feature type="compositionally biased region" description="Basic and acidic residues" evidence="6">
    <location>
        <begin position="384"/>
        <end position="393"/>
    </location>
</feature>
<keyword evidence="7" id="KW-1133">Transmembrane helix</keyword>
<sequence length="443" mass="49197">MGNATQSSKPGTSSHGLHIVIVGAGLSGLAAAIGLRRSGHTVIVLEQTAELREVGAGIQLPANSSRILDQLGILEKVKKFTVQPRDLVIRSYKGEELYRQNLCPAIQERFQYPHQLIHRADIRRLLFDEARSQGASIRLGAAVRTINLSASQLELVTGELYAADLIIGADGEHSICRESLLGHSDPPLSSGDVVYRLAIPAYRVAPHLPALIDPPCVHAWYGPNSHAVCYQLLKNGIFNIVLTLPESEGAATIGPRPADLDTIRSQCKEWDPKFQQLLNLAESSLKWTLLQTKEMESWTHHSGRFVLIGDSAHATLPYLAQGAALALESAHTLSTLLQNISEPTQLPALLDLYTQLRIPRARRTRQRSKDMHDICQLVDGPAQRERDRVFREEEPGEGFPNPWADPGFQEWMWAYDAEAVAQRAWEESNLEQRESKEPRNPKL</sequence>